<dbReference type="AlphaFoldDB" id="A0A2T0ANB7"/>
<comment type="caution">
    <text evidence="1">The sequence shown here is derived from an EMBL/GenBank/DDBJ whole genome shotgun (WGS) entry which is preliminary data.</text>
</comment>
<dbReference type="InterPro" id="IPR029044">
    <property type="entry name" value="Nucleotide-diphossugar_trans"/>
</dbReference>
<proteinExistence type="predicted"/>
<reference evidence="1 2" key="1">
    <citation type="submission" date="2018-03" db="EMBL/GenBank/DDBJ databases">
        <title>Genome sequence of Moorella humiferrea DSM 23265.</title>
        <authorList>
            <person name="Poehlein A."/>
            <person name="Daniel R."/>
        </authorList>
    </citation>
    <scope>NUCLEOTIDE SEQUENCE [LARGE SCALE GENOMIC DNA]</scope>
    <source>
        <strain evidence="1 2">DSM 23265</strain>
    </source>
</reference>
<protein>
    <submittedName>
        <fullName evidence="1">Uncharacterized protein</fullName>
    </submittedName>
</protein>
<dbReference type="EMBL" id="PVXM01000048">
    <property type="protein sequence ID" value="PRR70457.1"/>
    <property type="molecule type" value="Genomic_DNA"/>
</dbReference>
<evidence type="ECO:0000313" key="2">
    <source>
        <dbReference type="Proteomes" id="UP000238415"/>
    </source>
</evidence>
<keyword evidence="2" id="KW-1185">Reference proteome</keyword>
<dbReference type="SUPFAM" id="SSF53448">
    <property type="entry name" value="Nucleotide-diphospho-sugar transferases"/>
    <property type="match status" value="1"/>
</dbReference>
<sequence length="75" mass="8186">MKAGKKSPIEGVKPYCRGELEITDAIQEHLNMDYNVAARRVEVGLLDTGKKNDILEANRAVHGGEVSLLTHGSIQ</sequence>
<evidence type="ECO:0000313" key="1">
    <source>
        <dbReference type="EMBL" id="PRR70457.1"/>
    </source>
</evidence>
<dbReference type="Proteomes" id="UP000238415">
    <property type="component" value="Unassembled WGS sequence"/>
</dbReference>
<accession>A0A2T0ANB7</accession>
<gene>
    <name evidence="1" type="ORF">MOHU_18730</name>
</gene>
<organism evidence="1 2">
    <name type="scientific">Neomoorella humiferrea</name>
    <dbReference type="NCBI Taxonomy" id="676965"/>
    <lineage>
        <taxon>Bacteria</taxon>
        <taxon>Bacillati</taxon>
        <taxon>Bacillota</taxon>
        <taxon>Clostridia</taxon>
        <taxon>Neomoorellales</taxon>
        <taxon>Neomoorellaceae</taxon>
        <taxon>Neomoorella</taxon>
    </lineage>
</organism>
<name>A0A2T0ANB7_9FIRM</name>
<dbReference type="RefSeq" id="WP_106005808.1">
    <property type="nucleotide sequence ID" value="NZ_CP136419.1"/>
</dbReference>
<dbReference type="OrthoDB" id="9803871at2"/>